<evidence type="ECO:0000256" key="1">
    <source>
        <dbReference type="SAM" id="Phobius"/>
    </source>
</evidence>
<evidence type="ECO:0000313" key="2">
    <source>
        <dbReference type="EMBL" id="MFD1249130.1"/>
    </source>
</evidence>
<protein>
    <submittedName>
        <fullName evidence="2">Uncharacterized protein</fullName>
    </submittedName>
</protein>
<dbReference type="EMBL" id="JBHTLX010000020">
    <property type="protein sequence ID" value="MFD1249130.1"/>
    <property type="molecule type" value="Genomic_DNA"/>
</dbReference>
<keyword evidence="3" id="KW-1185">Reference proteome</keyword>
<gene>
    <name evidence="2" type="ORF">ACFQ3F_15135</name>
</gene>
<keyword evidence="1" id="KW-0812">Transmembrane</keyword>
<keyword evidence="1" id="KW-1133">Transmembrane helix</keyword>
<comment type="caution">
    <text evidence="2">The sequence shown here is derived from an EMBL/GenBank/DDBJ whole genome shotgun (WGS) entry which is preliminary data.</text>
</comment>
<feature type="transmembrane region" description="Helical" evidence="1">
    <location>
        <begin position="39"/>
        <end position="63"/>
    </location>
</feature>
<keyword evidence="1" id="KW-0472">Membrane</keyword>
<evidence type="ECO:0000313" key="3">
    <source>
        <dbReference type="Proteomes" id="UP001597229"/>
    </source>
</evidence>
<dbReference type="Proteomes" id="UP001597229">
    <property type="component" value="Unassembled WGS sequence"/>
</dbReference>
<accession>A0ABW3W1Y9</accession>
<sequence>MPRLIFNGLICFAASAGLFVVAVILSYTGGSALVQASSMIAIAALLAFVAALCMLTIAILRLVRESRQAAKARTTARS</sequence>
<reference evidence="3" key="1">
    <citation type="journal article" date="2019" name="Int. J. Syst. Evol. Microbiol.">
        <title>The Global Catalogue of Microorganisms (GCM) 10K type strain sequencing project: providing services to taxonomists for standard genome sequencing and annotation.</title>
        <authorList>
            <consortium name="The Broad Institute Genomics Platform"/>
            <consortium name="The Broad Institute Genome Sequencing Center for Infectious Disease"/>
            <person name="Wu L."/>
            <person name="Ma J."/>
        </authorList>
    </citation>
    <scope>NUCLEOTIDE SEQUENCE [LARGE SCALE GENOMIC DNA]</scope>
    <source>
        <strain evidence="3">CCUG 52478</strain>
    </source>
</reference>
<proteinExistence type="predicted"/>
<organism evidence="2 3">
    <name type="scientific">Nocardioides ginsengisoli</name>
    <dbReference type="NCBI Taxonomy" id="363868"/>
    <lineage>
        <taxon>Bacteria</taxon>
        <taxon>Bacillati</taxon>
        <taxon>Actinomycetota</taxon>
        <taxon>Actinomycetes</taxon>
        <taxon>Propionibacteriales</taxon>
        <taxon>Nocardioidaceae</taxon>
        <taxon>Nocardioides</taxon>
    </lineage>
</organism>
<feature type="transmembrane region" description="Helical" evidence="1">
    <location>
        <begin position="7"/>
        <end position="27"/>
    </location>
</feature>
<dbReference type="RefSeq" id="WP_367921863.1">
    <property type="nucleotide sequence ID" value="NZ_BAABAC010000049.1"/>
</dbReference>
<name>A0ABW3W1Y9_9ACTN</name>